<dbReference type="Pfam" id="PF10539">
    <property type="entry name" value="Dev_Cell_Death"/>
    <property type="match status" value="1"/>
</dbReference>
<dbReference type="Gene3D" id="2.120.10.80">
    <property type="entry name" value="Kelch-type beta propeller"/>
    <property type="match status" value="2"/>
</dbReference>
<evidence type="ECO:0000313" key="3">
    <source>
        <dbReference type="EMBL" id="KAF4397798.1"/>
    </source>
</evidence>
<dbReference type="SUPFAM" id="SSF117281">
    <property type="entry name" value="Kelch motif"/>
    <property type="match status" value="1"/>
</dbReference>
<dbReference type="SMART" id="SM00767">
    <property type="entry name" value="DCD"/>
    <property type="match status" value="1"/>
</dbReference>
<dbReference type="SMART" id="SM00612">
    <property type="entry name" value="Kelch"/>
    <property type="match status" value="5"/>
</dbReference>
<name>A0A7J6HT11_CANSA</name>
<dbReference type="GO" id="GO:0034976">
    <property type="term" value="P:response to endoplasmic reticulum stress"/>
    <property type="evidence" value="ECO:0007669"/>
    <property type="project" value="InterPro"/>
</dbReference>
<reference evidence="3 4" key="1">
    <citation type="journal article" date="2020" name="bioRxiv">
        <title>Sequence and annotation of 42 cannabis genomes reveals extensive copy number variation in cannabinoid synthesis and pathogen resistance genes.</title>
        <authorList>
            <person name="Mckernan K.J."/>
            <person name="Helbert Y."/>
            <person name="Kane L.T."/>
            <person name="Ebling H."/>
            <person name="Zhang L."/>
            <person name="Liu B."/>
            <person name="Eaton Z."/>
            <person name="Mclaughlin S."/>
            <person name="Kingan S."/>
            <person name="Baybayan P."/>
            <person name="Concepcion G."/>
            <person name="Jordan M."/>
            <person name="Riva A."/>
            <person name="Barbazuk W."/>
            <person name="Harkins T."/>
        </authorList>
    </citation>
    <scope>NUCLEOTIDE SEQUENCE [LARGE SCALE GENOMIC DNA]</scope>
    <source>
        <strain evidence="4">cv. Jamaican Lion 4</strain>
        <tissue evidence="3">Leaf</tissue>
    </source>
</reference>
<feature type="region of interest" description="Disordered" evidence="1">
    <location>
        <begin position="211"/>
        <end position="238"/>
    </location>
</feature>
<feature type="compositionally biased region" description="Polar residues" evidence="1">
    <location>
        <begin position="318"/>
        <end position="329"/>
    </location>
</feature>
<dbReference type="Pfam" id="PF01344">
    <property type="entry name" value="Kelch_1"/>
    <property type="match status" value="1"/>
</dbReference>
<dbReference type="AlphaFoldDB" id="A0A7J6HT11"/>
<protein>
    <recommendedName>
        <fullName evidence="2">DCD domain-containing protein</fullName>
    </recommendedName>
</protein>
<dbReference type="PANTHER" id="PTHR46034">
    <property type="match status" value="1"/>
</dbReference>
<dbReference type="PANTHER" id="PTHR46034:SF23">
    <property type="entry name" value="DCD (DEVELOPMENT AND CELL DEATH) DOMAIN PROTEIN"/>
    <property type="match status" value="1"/>
</dbReference>
<feature type="compositionally biased region" description="Polar residues" evidence="1">
    <location>
        <begin position="211"/>
        <end position="237"/>
    </location>
</feature>
<evidence type="ECO:0000259" key="2">
    <source>
        <dbReference type="PROSITE" id="PS51222"/>
    </source>
</evidence>
<organism evidence="3 4">
    <name type="scientific">Cannabis sativa</name>
    <name type="common">Hemp</name>
    <name type="synonym">Marijuana</name>
    <dbReference type="NCBI Taxonomy" id="3483"/>
    <lineage>
        <taxon>Eukaryota</taxon>
        <taxon>Viridiplantae</taxon>
        <taxon>Streptophyta</taxon>
        <taxon>Embryophyta</taxon>
        <taxon>Tracheophyta</taxon>
        <taxon>Spermatophyta</taxon>
        <taxon>Magnoliopsida</taxon>
        <taxon>eudicotyledons</taxon>
        <taxon>Gunneridae</taxon>
        <taxon>Pentapetalae</taxon>
        <taxon>rosids</taxon>
        <taxon>fabids</taxon>
        <taxon>Rosales</taxon>
        <taxon>Cannabaceae</taxon>
        <taxon>Cannabis</taxon>
    </lineage>
</organism>
<dbReference type="Proteomes" id="UP000583929">
    <property type="component" value="Unassembled WGS sequence"/>
</dbReference>
<gene>
    <name evidence="3" type="ORF">G4B88_017279</name>
</gene>
<accession>A0A7J6HT11</accession>
<evidence type="ECO:0000313" key="4">
    <source>
        <dbReference type="Proteomes" id="UP000583929"/>
    </source>
</evidence>
<evidence type="ECO:0000256" key="1">
    <source>
        <dbReference type="SAM" id="MobiDB-lite"/>
    </source>
</evidence>
<dbReference type="Pfam" id="PF24681">
    <property type="entry name" value="Kelch_KLHDC2_KLHL20_DRC7"/>
    <property type="match status" value="1"/>
</dbReference>
<feature type="domain" description="DCD" evidence="2">
    <location>
        <begin position="36"/>
        <end position="169"/>
    </location>
</feature>
<feature type="region of interest" description="Disordered" evidence="1">
    <location>
        <begin position="305"/>
        <end position="331"/>
    </location>
</feature>
<keyword evidence="4" id="KW-1185">Reference proteome</keyword>
<dbReference type="InterPro" id="IPR006652">
    <property type="entry name" value="Kelch_1"/>
</dbReference>
<dbReference type="InterPro" id="IPR013989">
    <property type="entry name" value="Dev_and_cell_death_domain"/>
</dbReference>
<dbReference type="PROSITE" id="PS51222">
    <property type="entry name" value="DCD"/>
    <property type="match status" value="1"/>
</dbReference>
<comment type="caution">
    <text evidence="3">The sequence shown here is derived from an EMBL/GenBank/DDBJ whole genome shotgun (WGS) entry which is preliminary data.</text>
</comment>
<proteinExistence type="predicted"/>
<sequence>MGAGRKTETYWLKEKSVPQAQWPSNFSSTARNLRKNDLGGVIFGCKHSTFKECILKQLFGLPAPHFSYVQNIKPGLPLFLFNYSDRKLHGIFEAASAGQMNINPHGWTADESDYTLYPAQVKIRVRMECQPLVEDQFGPIITDNYYEPKLFWFELDRDQTEKLISLFSSFLTTVRAAISANTETSNSVYNAAFPVPNRRREEIVKSLNVANPDQTNTDGENRNTWSSPKLGNSNRENGNWVHGGLDDEERCLEAIDHKKSAQTLKTGVINQTKSCDYSYSSAVQTMGTSHPRKFWSELFKGSNAEDAGEESQDIKLPSSGSTNLSISDDSSLDEKGKCLEVVVDDSENYEEYMNLGLINELLNSPVKKEGYTYFTSCTQKDTIPTSLTTNKGPPPHLEFGRQPLKAAVGEDTDRMIETMDIMEMNASDFNSIFPMVKSRLVIQLLKDRCIALENQLFKQSGNDEQEESESINDLHPNLDELVLLVGGFDGSSWLPALDFYHPSLDHMEHRSSMRFARSYACAANLNGEIYILGGIFNQNALTPILFHEVESYNPVSNQWTRCPSLNQKNGNFAGVSFDDKIYAIGGGNGNEYFSTVEIFDVNNGKWIPAQPMLHKRLSSAAAEINGAIYAVGGYDGKNYLKSVERFDPRERSWRRLESMSTKRGGHTVAVLNEKLFVLGGYNGQNVMSSVEIFDPRRGSWMMGDSMNDSRGYSAAAVIENTIYAIGGIKGDNEILETVSLIFSFLQKISDTFRLSKVLIQKSLNVQVECYKEGHGWQKTNLKAIGKRCFFSAIVL</sequence>
<dbReference type="EMBL" id="JAATIQ010000030">
    <property type="protein sequence ID" value="KAF4397798.1"/>
    <property type="molecule type" value="Genomic_DNA"/>
</dbReference>
<dbReference type="InterPro" id="IPR044832">
    <property type="entry name" value="NRP-like"/>
</dbReference>
<dbReference type="InterPro" id="IPR015915">
    <property type="entry name" value="Kelch-typ_b-propeller"/>
</dbReference>